<sequence>MSKVRRPDRTTSGRRKDRPKKRKQSFDPKTAELNDESFTSTSAKKLKIQDEKHVPEDAILQHDYDPLPSDVSSAIKSIYEELSKEEFLERFDSFVIDFFTE</sequence>
<dbReference type="Proteomes" id="UP000299102">
    <property type="component" value="Unassembled WGS sequence"/>
</dbReference>
<gene>
    <name evidence="2" type="ORF">EVAR_33805_1</name>
</gene>
<name>A0A4C1VTG7_EUMVA</name>
<feature type="region of interest" description="Disordered" evidence="1">
    <location>
        <begin position="1"/>
        <end position="46"/>
    </location>
</feature>
<feature type="compositionally biased region" description="Basic residues" evidence="1">
    <location>
        <begin position="12"/>
        <end position="23"/>
    </location>
</feature>
<evidence type="ECO:0000313" key="2">
    <source>
        <dbReference type="EMBL" id="GBP42001.1"/>
    </source>
</evidence>
<evidence type="ECO:0000256" key="1">
    <source>
        <dbReference type="SAM" id="MobiDB-lite"/>
    </source>
</evidence>
<feature type="compositionally biased region" description="Basic and acidic residues" evidence="1">
    <location>
        <begin position="1"/>
        <end position="11"/>
    </location>
</feature>
<reference evidence="2 3" key="1">
    <citation type="journal article" date="2019" name="Commun. Biol.">
        <title>The bagworm genome reveals a unique fibroin gene that provides high tensile strength.</title>
        <authorList>
            <person name="Kono N."/>
            <person name="Nakamura H."/>
            <person name="Ohtoshi R."/>
            <person name="Tomita M."/>
            <person name="Numata K."/>
            <person name="Arakawa K."/>
        </authorList>
    </citation>
    <scope>NUCLEOTIDE SEQUENCE [LARGE SCALE GENOMIC DNA]</scope>
</reference>
<dbReference type="AlphaFoldDB" id="A0A4C1VTG7"/>
<proteinExistence type="predicted"/>
<organism evidence="2 3">
    <name type="scientific">Eumeta variegata</name>
    <name type="common">Bagworm moth</name>
    <name type="synonym">Eumeta japonica</name>
    <dbReference type="NCBI Taxonomy" id="151549"/>
    <lineage>
        <taxon>Eukaryota</taxon>
        <taxon>Metazoa</taxon>
        <taxon>Ecdysozoa</taxon>
        <taxon>Arthropoda</taxon>
        <taxon>Hexapoda</taxon>
        <taxon>Insecta</taxon>
        <taxon>Pterygota</taxon>
        <taxon>Neoptera</taxon>
        <taxon>Endopterygota</taxon>
        <taxon>Lepidoptera</taxon>
        <taxon>Glossata</taxon>
        <taxon>Ditrysia</taxon>
        <taxon>Tineoidea</taxon>
        <taxon>Psychidae</taxon>
        <taxon>Oiketicinae</taxon>
        <taxon>Eumeta</taxon>
    </lineage>
</organism>
<keyword evidence="3" id="KW-1185">Reference proteome</keyword>
<dbReference type="EMBL" id="BGZK01000409">
    <property type="protein sequence ID" value="GBP42001.1"/>
    <property type="molecule type" value="Genomic_DNA"/>
</dbReference>
<evidence type="ECO:0000313" key="3">
    <source>
        <dbReference type="Proteomes" id="UP000299102"/>
    </source>
</evidence>
<protein>
    <submittedName>
        <fullName evidence="2">Uncharacterized protein</fullName>
    </submittedName>
</protein>
<comment type="caution">
    <text evidence="2">The sequence shown here is derived from an EMBL/GenBank/DDBJ whole genome shotgun (WGS) entry which is preliminary data.</text>
</comment>
<accession>A0A4C1VTG7</accession>